<accession>A0A3E1NFM7</accession>
<dbReference type="GO" id="GO:0005886">
    <property type="term" value="C:plasma membrane"/>
    <property type="evidence" value="ECO:0007669"/>
    <property type="project" value="UniProtKB-SubCell"/>
</dbReference>
<reference evidence="8 9" key="1">
    <citation type="submission" date="2018-08" db="EMBL/GenBank/DDBJ databases">
        <title>Chitinophagaceae sp. K23C18032701, a novel bacterium isolated from forest soil.</title>
        <authorList>
            <person name="Wang C."/>
        </authorList>
    </citation>
    <scope>NUCLEOTIDE SEQUENCE [LARGE SCALE GENOMIC DNA]</scope>
    <source>
        <strain evidence="8 9">K23C18032701</strain>
    </source>
</reference>
<keyword evidence="5 6" id="KW-0472">Membrane</keyword>
<evidence type="ECO:0000256" key="2">
    <source>
        <dbReference type="ARBA" id="ARBA00022475"/>
    </source>
</evidence>
<dbReference type="GO" id="GO:0022857">
    <property type="term" value="F:transmembrane transporter activity"/>
    <property type="evidence" value="ECO:0007669"/>
    <property type="project" value="InterPro"/>
</dbReference>
<evidence type="ECO:0000256" key="6">
    <source>
        <dbReference type="SAM" id="Phobius"/>
    </source>
</evidence>
<evidence type="ECO:0000313" key="9">
    <source>
        <dbReference type="Proteomes" id="UP000261284"/>
    </source>
</evidence>
<feature type="transmembrane region" description="Helical" evidence="6">
    <location>
        <begin position="7"/>
        <end position="29"/>
    </location>
</feature>
<keyword evidence="9" id="KW-1185">Reference proteome</keyword>
<feature type="transmembrane region" description="Helical" evidence="6">
    <location>
        <begin position="203"/>
        <end position="221"/>
    </location>
</feature>
<evidence type="ECO:0000256" key="3">
    <source>
        <dbReference type="ARBA" id="ARBA00022692"/>
    </source>
</evidence>
<evidence type="ECO:0000256" key="1">
    <source>
        <dbReference type="ARBA" id="ARBA00004429"/>
    </source>
</evidence>
<feature type="transmembrane region" description="Helical" evidence="6">
    <location>
        <begin position="269"/>
        <end position="286"/>
    </location>
</feature>
<dbReference type="AlphaFoldDB" id="A0A3E1NFM7"/>
<evidence type="ECO:0000256" key="5">
    <source>
        <dbReference type="ARBA" id="ARBA00023136"/>
    </source>
</evidence>
<comment type="caution">
    <text evidence="8">The sequence shown here is derived from an EMBL/GenBank/DDBJ whole genome shotgun (WGS) entry which is preliminary data.</text>
</comment>
<organism evidence="8 9">
    <name type="scientific">Deminuibacter soli</name>
    <dbReference type="NCBI Taxonomy" id="2291815"/>
    <lineage>
        <taxon>Bacteria</taxon>
        <taxon>Pseudomonadati</taxon>
        <taxon>Bacteroidota</taxon>
        <taxon>Chitinophagia</taxon>
        <taxon>Chitinophagales</taxon>
        <taxon>Chitinophagaceae</taxon>
        <taxon>Deminuibacter</taxon>
    </lineage>
</organism>
<comment type="subcellular location">
    <subcellularLocation>
        <location evidence="1">Cell inner membrane</location>
        <topology evidence="1">Multi-pass membrane protein</topology>
    </subcellularLocation>
</comment>
<name>A0A3E1NFM7_9BACT</name>
<dbReference type="InterPro" id="IPR020846">
    <property type="entry name" value="MFS_dom"/>
</dbReference>
<keyword evidence="4 6" id="KW-1133">Transmembrane helix</keyword>
<feature type="transmembrane region" description="Helical" evidence="6">
    <location>
        <begin position="41"/>
        <end position="62"/>
    </location>
</feature>
<dbReference type="Proteomes" id="UP000261284">
    <property type="component" value="Unassembled WGS sequence"/>
</dbReference>
<keyword evidence="2" id="KW-1003">Cell membrane</keyword>
<dbReference type="InterPro" id="IPR011701">
    <property type="entry name" value="MFS"/>
</dbReference>
<feature type="transmembrane region" description="Helical" evidence="6">
    <location>
        <begin position="329"/>
        <end position="349"/>
    </location>
</feature>
<gene>
    <name evidence="8" type="ORF">DXN05_17425</name>
</gene>
<feature type="transmembrane region" description="Helical" evidence="6">
    <location>
        <begin position="157"/>
        <end position="175"/>
    </location>
</feature>
<dbReference type="InterPro" id="IPR050375">
    <property type="entry name" value="MFS_TsgA-like"/>
</dbReference>
<sequence>MLYRKAVPVFLGFFVMGFVDLVGIATNYAKVDFGLRDSVANLLPLMVFIWFALFSLPFGLLMNRIGRKSLVILGMGFTAAALLVPYFLYHFSVLMAGFALLGIGNTMLQVSLNPLLGNVVPPGKLAPALTGGQLIKSLSSFLGPVLTAAMVQMGGNWRLTFPLLACVTLLNLLWLTRTSIHEEAPAAGQSSFKDSLALLRRPIIPWLLAGVTAIVAIDIGLNTTLPKLLQTRFLLPLPKAGLATSIYFVARMTGSLLGVFFLSSFKERSFLLLSAIAGIAGMAGILCFHQLWLLGVCIFITGMAVANIFPILFSAALQRVPGMENQVSGLLIMGVSGGALLLPPMGLLADWQGQAWSLSLPLLLWIFLAGVAWLLKERQ</sequence>
<feature type="transmembrane region" description="Helical" evidence="6">
    <location>
        <begin position="292"/>
        <end position="317"/>
    </location>
</feature>
<dbReference type="OrthoDB" id="3225787at2"/>
<protein>
    <submittedName>
        <fullName evidence="8">MFS transporter</fullName>
    </submittedName>
</protein>
<dbReference type="PANTHER" id="PTHR43702:SF3">
    <property type="entry name" value="PROTEIN TSGA"/>
    <property type="match status" value="1"/>
</dbReference>
<proteinExistence type="predicted"/>
<dbReference type="RefSeq" id="WP_116848559.1">
    <property type="nucleotide sequence ID" value="NZ_QTJU01000007.1"/>
</dbReference>
<evidence type="ECO:0000259" key="7">
    <source>
        <dbReference type="PROSITE" id="PS50850"/>
    </source>
</evidence>
<dbReference type="Pfam" id="PF07690">
    <property type="entry name" value="MFS_1"/>
    <property type="match status" value="1"/>
</dbReference>
<keyword evidence="3 6" id="KW-0812">Transmembrane</keyword>
<evidence type="ECO:0000256" key="4">
    <source>
        <dbReference type="ARBA" id="ARBA00022989"/>
    </source>
</evidence>
<dbReference type="EMBL" id="QTJU01000007">
    <property type="protein sequence ID" value="RFM26775.1"/>
    <property type="molecule type" value="Genomic_DNA"/>
</dbReference>
<dbReference type="PANTHER" id="PTHR43702">
    <property type="entry name" value="L-FUCOSE-PROTON SYMPORTER"/>
    <property type="match status" value="1"/>
</dbReference>
<feature type="domain" description="Major facilitator superfamily (MFS) profile" evidence="7">
    <location>
        <begin position="1"/>
        <end position="379"/>
    </location>
</feature>
<dbReference type="Gene3D" id="1.20.1250.20">
    <property type="entry name" value="MFS general substrate transporter like domains"/>
    <property type="match status" value="2"/>
</dbReference>
<feature type="transmembrane region" description="Helical" evidence="6">
    <location>
        <begin position="355"/>
        <end position="375"/>
    </location>
</feature>
<dbReference type="InterPro" id="IPR036259">
    <property type="entry name" value="MFS_trans_sf"/>
</dbReference>
<dbReference type="SUPFAM" id="SSF103473">
    <property type="entry name" value="MFS general substrate transporter"/>
    <property type="match status" value="1"/>
</dbReference>
<feature type="transmembrane region" description="Helical" evidence="6">
    <location>
        <begin position="241"/>
        <end position="262"/>
    </location>
</feature>
<evidence type="ECO:0000313" key="8">
    <source>
        <dbReference type="EMBL" id="RFM26775.1"/>
    </source>
</evidence>
<dbReference type="PROSITE" id="PS50850">
    <property type="entry name" value="MFS"/>
    <property type="match status" value="1"/>
</dbReference>